<feature type="coiled-coil region" evidence="8">
    <location>
        <begin position="1093"/>
        <end position="1266"/>
    </location>
</feature>
<feature type="coiled-coil region" evidence="8">
    <location>
        <begin position="940"/>
        <end position="1010"/>
    </location>
</feature>
<evidence type="ECO:0000256" key="7">
    <source>
        <dbReference type="ARBA" id="ARBA00023273"/>
    </source>
</evidence>
<keyword evidence="11" id="KW-1185">Reference proteome</keyword>
<feature type="compositionally biased region" description="Polar residues" evidence="9">
    <location>
        <begin position="337"/>
        <end position="346"/>
    </location>
</feature>
<reference evidence="10" key="1">
    <citation type="submission" date="2022-01" db="EMBL/GenBank/DDBJ databases">
        <authorList>
            <person name="King R."/>
        </authorList>
    </citation>
    <scope>NUCLEOTIDE SEQUENCE</scope>
</reference>
<evidence type="ECO:0000256" key="4">
    <source>
        <dbReference type="ARBA" id="ARBA00022794"/>
    </source>
</evidence>
<keyword evidence="7" id="KW-0966">Cell projection</keyword>
<gene>
    <name evidence="10" type="ORF">NEZAVI_LOCUS9263</name>
</gene>
<name>A0A9P0HDQ3_NEZVI</name>
<evidence type="ECO:0000313" key="10">
    <source>
        <dbReference type="EMBL" id="CAH1399917.1"/>
    </source>
</evidence>
<feature type="coiled-coil region" evidence="8">
    <location>
        <begin position="79"/>
        <end position="141"/>
    </location>
</feature>
<dbReference type="GO" id="GO:0097711">
    <property type="term" value="P:ciliary basal body-plasma membrane docking"/>
    <property type="evidence" value="ECO:0007669"/>
    <property type="project" value="TreeGrafter"/>
</dbReference>
<evidence type="ECO:0000256" key="3">
    <source>
        <dbReference type="ARBA" id="ARBA00022490"/>
    </source>
</evidence>
<protein>
    <recommendedName>
        <fullName evidence="12">Centrosomal protein of 290 kDa</fullName>
    </recommendedName>
</protein>
<sequence>MVQANIDSILAVDPEKLSSQEKDDLYESIIWLNVEPNIPNDKLEPLFLLTKEVMKYKGEQVENLLADLDILASNPGGGNEQLQAELSKANKQIETLNEEIENKEKEMENERLHVEKLQSDIVELQKEKADLRKEIIFMQTESHNGLASSIQDESSDDTSQLKEMIQHKNKHILQLLSDIQVMEKENEIINTKLNSIRQELSDATTNLTKFSGENISLRQANYEFQEKLATLEERNIGLTSQVAELVEERNKRESHLDILIDALEERVAKWQEILAQKDEEVTELRAKLNETVESPGPKGTMAFAANYIELSKTIEEQEDIIKKLHEQLKQAAEDMTKSSVQAQELKQTAEDKSGSDEELMKYEELKEELDKARNQIHFLQEKVNDAEQDAQFRAEEMTELIIQLREYEEGVYGLAEARNQVKDLKKQLKIRDSQILKLVEQINLLSLQAGEEATIDVENYEKYFEEEDNKSNIDIQTQLSAVQQTAINLSVQNFELRAKVAKLSEELKTKEDGKNKEQDLSDKKELEDKLRLAIEENESLRKGLHEILESIQKQDGKTRVVIESECLESLLDALDARHVSGWYHPAMRLQAVINKLQGNNDALRSELRESRFRESYFQAELQSAMMQLGELQDKLKLSEIPITPVPAPRTQIDKSDIVSTKETIVGEDILNDEKEQVIPASEKPPSAGVECNQALKVVVDTTDDVNLSSHDSKSSNFVEKGLQTESLDIIESAVQTELTASDLTLEQKGGIELITEKFQQNKDTNKTENSEALTINDQAKNGIKVLDLIDKFNNKEQVPSATVEENKKVPLVAVTDQKIIMDSKPSNGDISSKMKLEEMETDLKKKCEELRLEFENIKKINETALLELHKNKELLFGEVKAAMIKVNEEVKSLKQVAEKPQPVINEFTLGAFKEQEAKLLSYGIELGDLRRALSEKDSYIASLESKVKSLNLKIEEAGAQKRELDDLRAKALKETISSLQQIINKKEVTIERYKAMLQESNTEYGQLLEKFHSLERSKEKNSTPREPLAESKSVSILMEKWIERVHGLDKEINNLTHRLIESTNHLEASKKEIEYWKNLVTSNQKEITKDEELLKKQEELEELRTSLKELKEEAEVGFQEKIKKENSKFRKKEEELNNLIKTLENENSRIKHQLNIRSAKTSTRSSKKETVLLEKIKTLEDELEKAKSREKNQLQMRRDKCADEVAKWEEKKKLQSMNEKYKQELKDKGSQIELFEGQISRLKVIIARMERERISLQRRLKTSEDLLSKYMSAEEKAHDFDDKSFITDSRAETPPVPEHSPRSHLESLNSDLHDPKIKMQSRRDLVRAVTALKKVISKLRSQHSNYYHKDYVERLQNELQKTENNYMDAVERALSLEEQLRESEAKHLGQTFIVGGQDDRTEIIFLKEQLAQKCELLSKVKILLQRAILREKQLIQQVTFLEKLVPPEKLVHFHEEAREI</sequence>
<keyword evidence="6" id="KW-0206">Cytoskeleton</keyword>
<feature type="region of interest" description="Disordered" evidence="9">
    <location>
        <begin position="333"/>
        <end position="358"/>
    </location>
</feature>
<evidence type="ECO:0000256" key="9">
    <source>
        <dbReference type="SAM" id="MobiDB-lite"/>
    </source>
</evidence>
<proteinExistence type="predicted"/>
<dbReference type="PANTHER" id="PTHR18879:SF20">
    <property type="entry name" value="CENTROSOMAL PROTEIN OF 290 KDA"/>
    <property type="match status" value="1"/>
</dbReference>
<evidence type="ECO:0000256" key="1">
    <source>
        <dbReference type="ARBA" id="ARBA00004120"/>
    </source>
</evidence>
<feature type="coiled-coil region" evidence="8">
    <location>
        <begin position="516"/>
        <end position="543"/>
    </location>
</feature>
<dbReference type="GO" id="GO:0035869">
    <property type="term" value="C:ciliary transition zone"/>
    <property type="evidence" value="ECO:0007669"/>
    <property type="project" value="TreeGrafter"/>
</dbReference>
<evidence type="ECO:0000256" key="6">
    <source>
        <dbReference type="ARBA" id="ARBA00023212"/>
    </source>
</evidence>
<evidence type="ECO:0000256" key="8">
    <source>
        <dbReference type="SAM" id="Coils"/>
    </source>
</evidence>
<keyword evidence="5 8" id="KW-0175">Coiled coil</keyword>
<dbReference type="InterPro" id="IPR026201">
    <property type="entry name" value="Cep290"/>
</dbReference>
<keyword evidence="4" id="KW-0970">Cilium biogenesis/degradation</keyword>
<feature type="compositionally biased region" description="Basic and acidic residues" evidence="9">
    <location>
        <begin position="347"/>
        <end position="358"/>
    </location>
</feature>
<dbReference type="EMBL" id="OV725080">
    <property type="protein sequence ID" value="CAH1399917.1"/>
    <property type="molecule type" value="Genomic_DNA"/>
</dbReference>
<evidence type="ECO:0000256" key="5">
    <source>
        <dbReference type="ARBA" id="ARBA00023054"/>
    </source>
</evidence>
<evidence type="ECO:0000256" key="2">
    <source>
        <dbReference type="ARBA" id="ARBA00004300"/>
    </source>
</evidence>
<dbReference type="GO" id="GO:1905515">
    <property type="term" value="P:non-motile cilium assembly"/>
    <property type="evidence" value="ECO:0007669"/>
    <property type="project" value="TreeGrafter"/>
</dbReference>
<feature type="compositionally biased region" description="Basic and acidic residues" evidence="9">
    <location>
        <begin position="1281"/>
        <end position="1291"/>
    </location>
</feature>
<dbReference type="GO" id="GO:1905349">
    <property type="term" value="P:ciliary transition zone assembly"/>
    <property type="evidence" value="ECO:0007669"/>
    <property type="project" value="TreeGrafter"/>
</dbReference>
<organism evidence="10 11">
    <name type="scientific">Nezara viridula</name>
    <name type="common">Southern green stink bug</name>
    <name type="synonym">Cimex viridulus</name>
    <dbReference type="NCBI Taxonomy" id="85310"/>
    <lineage>
        <taxon>Eukaryota</taxon>
        <taxon>Metazoa</taxon>
        <taxon>Ecdysozoa</taxon>
        <taxon>Arthropoda</taxon>
        <taxon>Hexapoda</taxon>
        <taxon>Insecta</taxon>
        <taxon>Pterygota</taxon>
        <taxon>Neoptera</taxon>
        <taxon>Paraneoptera</taxon>
        <taxon>Hemiptera</taxon>
        <taxon>Heteroptera</taxon>
        <taxon>Panheteroptera</taxon>
        <taxon>Pentatomomorpha</taxon>
        <taxon>Pentatomoidea</taxon>
        <taxon>Pentatomidae</taxon>
        <taxon>Pentatominae</taxon>
        <taxon>Nezara</taxon>
    </lineage>
</organism>
<dbReference type="Proteomes" id="UP001152798">
    <property type="component" value="Chromosome 4"/>
</dbReference>
<feature type="compositionally biased region" description="Basic and acidic residues" evidence="9">
    <location>
        <begin position="1299"/>
        <end position="1309"/>
    </location>
</feature>
<feature type="coiled-coil region" evidence="8">
    <location>
        <begin position="586"/>
        <end position="613"/>
    </location>
</feature>
<dbReference type="PANTHER" id="PTHR18879">
    <property type="entry name" value="CENTROSOMAL PROTEIN OF 290 KDA"/>
    <property type="match status" value="1"/>
</dbReference>
<feature type="coiled-coil region" evidence="8">
    <location>
        <begin position="1352"/>
        <end position="1386"/>
    </location>
</feature>
<dbReference type="OrthoDB" id="6351660at2759"/>
<feature type="region of interest" description="Disordered" evidence="9">
    <location>
        <begin position="1281"/>
        <end position="1309"/>
    </location>
</feature>
<dbReference type="GO" id="GO:0034451">
    <property type="term" value="C:centriolar satellite"/>
    <property type="evidence" value="ECO:0007669"/>
    <property type="project" value="TreeGrafter"/>
</dbReference>
<keyword evidence="3" id="KW-0963">Cytoplasm</keyword>
<accession>A0A9P0HDQ3</accession>
<evidence type="ECO:0000313" key="11">
    <source>
        <dbReference type="Proteomes" id="UP001152798"/>
    </source>
</evidence>
<evidence type="ECO:0008006" key="12">
    <source>
        <dbReference type="Google" id="ProtNLM"/>
    </source>
</evidence>
<comment type="subcellular location">
    <subcellularLocation>
        <location evidence="1">Cytoplasm</location>
        <location evidence="1">Cytoskeleton</location>
        <location evidence="1">Cilium basal body</location>
    </subcellularLocation>
    <subcellularLocation>
        <location evidence="2">Cytoplasm</location>
        <location evidence="2">Cytoskeleton</location>
        <location evidence="2">Microtubule organizing center</location>
        <location evidence="2">Centrosome</location>
    </subcellularLocation>
</comment>